<name>A0A2A6FUC4_9MICO</name>
<comment type="caution">
    <text evidence="1">The sequence shown here is derived from an EMBL/GenBank/DDBJ whole genome shotgun (WGS) entry which is preliminary data.</text>
</comment>
<reference evidence="2" key="1">
    <citation type="submission" date="2017-03" db="EMBL/GenBank/DDBJ databases">
        <authorList>
            <person name="Lund M.B."/>
        </authorList>
    </citation>
    <scope>NUCLEOTIDE SEQUENCE [LARGE SCALE GENOMIC DNA]</scope>
</reference>
<protein>
    <recommendedName>
        <fullName evidence="3">DUF1684 domain-containing protein</fullName>
    </recommendedName>
</protein>
<dbReference type="AlphaFoldDB" id="A0A2A6FUC4"/>
<sequence length="247" mass="27093">MSDVVLPQPVTVETVERARAGYAGWRARRLASVVEPTGNLSLIETRWFAPGDTTTPEKARTGSPDSVTATELTRQNLETGEVERGIRLWDANSPAIQAFETVTAFPFNPDWVLGGTFEPVSDNRTVPFEHLRDHGLTREKVVPGDITLILDGARYVLSAFDDNGRLLLTFGDPTNRATGESATYGAGRFLFVALEGTQVVLDFNRAFVPPCGFSDHFNCPLPPPNNQLRTPITAGEKKVIFRDVSGY</sequence>
<gene>
    <name evidence="1" type="ORF">B5766_01800</name>
</gene>
<organism evidence="1 2">
    <name type="scientific">Candidatus Lumbricidiphila eiseniae</name>
    <dbReference type="NCBI Taxonomy" id="1969409"/>
    <lineage>
        <taxon>Bacteria</taxon>
        <taxon>Bacillati</taxon>
        <taxon>Actinomycetota</taxon>
        <taxon>Actinomycetes</taxon>
        <taxon>Micrococcales</taxon>
        <taxon>Microbacteriaceae</taxon>
        <taxon>Candidatus Lumbricidiphila</taxon>
    </lineage>
</organism>
<dbReference type="Pfam" id="PF07920">
    <property type="entry name" value="DUF1684"/>
    <property type="match status" value="1"/>
</dbReference>
<dbReference type="Proteomes" id="UP000219994">
    <property type="component" value="Unassembled WGS sequence"/>
</dbReference>
<evidence type="ECO:0000313" key="2">
    <source>
        <dbReference type="Proteomes" id="UP000219994"/>
    </source>
</evidence>
<dbReference type="PANTHER" id="PTHR41913">
    <property type="entry name" value="DUF1684 DOMAIN-CONTAINING PROTEIN"/>
    <property type="match status" value="1"/>
</dbReference>
<dbReference type="InterPro" id="IPR012467">
    <property type="entry name" value="DUF1684"/>
</dbReference>
<proteinExistence type="predicted"/>
<dbReference type="PANTHER" id="PTHR41913:SF1">
    <property type="entry name" value="DUF1684 DOMAIN-CONTAINING PROTEIN"/>
    <property type="match status" value="1"/>
</dbReference>
<dbReference type="EMBL" id="NAEP01000021">
    <property type="protein sequence ID" value="PDQ36250.1"/>
    <property type="molecule type" value="Genomic_DNA"/>
</dbReference>
<accession>A0A2A6FUC4</accession>
<evidence type="ECO:0008006" key="3">
    <source>
        <dbReference type="Google" id="ProtNLM"/>
    </source>
</evidence>
<evidence type="ECO:0000313" key="1">
    <source>
        <dbReference type="EMBL" id="PDQ36250.1"/>
    </source>
</evidence>